<dbReference type="AlphaFoldDB" id="A0A645ARZ6"/>
<gene>
    <name evidence="1" type="ORF">SDC9_102636</name>
</gene>
<evidence type="ECO:0000313" key="1">
    <source>
        <dbReference type="EMBL" id="MPM55839.1"/>
    </source>
</evidence>
<accession>A0A645ARZ6</accession>
<proteinExistence type="predicted"/>
<sequence length="207" mass="23566">MCSAFRETRQLRISCKDGRTVSGDIDFRHHLNIAFFGVLNNFPYLLLRIKATVIFWGIGIGLRKAAKPPDLFLTPGPNFSKFGQAFDLDPPPFVVSEVPMEQVVFIFHHIIQVLFNLVNGKKMTGNIQHQPTPAYPGIIGNFHLRNLPGNIPFGFITFNLRRQKLQERLNTVQQPGRLIGVNPHFTRSNRQSIPFVANFSVCLRIDR</sequence>
<comment type="caution">
    <text evidence="1">The sequence shown here is derived from an EMBL/GenBank/DDBJ whole genome shotgun (WGS) entry which is preliminary data.</text>
</comment>
<protein>
    <submittedName>
        <fullName evidence="1">Uncharacterized protein</fullName>
    </submittedName>
</protein>
<name>A0A645ARZ6_9ZZZZ</name>
<dbReference type="EMBL" id="VSSQ01015463">
    <property type="protein sequence ID" value="MPM55839.1"/>
    <property type="molecule type" value="Genomic_DNA"/>
</dbReference>
<organism evidence="1">
    <name type="scientific">bioreactor metagenome</name>
    <dbReference type="NCBI Taxonomy" id="1076179"/>
    <lineage>
        <taxon>unclassified sequences</taxon>
        <taxon>metagenomes</taxon>
        <taxon>ecological metagenomes</taxon>
    </lineage>
</organism>
<reference evidence="1" key="1">
    <citation type="submission" date="2019-08" db="EMBL/GenBank/DDBJ databases">
        <authorList>
            <person name="Kucharzyk K."/>
            <person name="Murdoch R.W."/>
            <person name="Higgins S."/>
            <person name="Loffler F."/>
        </authorList>
    </citation>
    <scope>NUCLEOTIDE SEQUENCE</scope>
</reference>